<evidence type="ECO:0000256" key="4">
    <source>
        <dbReference type="SAM" id="Phobius"/>
    </source>
</evidence>
<keyword evidence="4" id="KW-1133">Transmembrane helix</keyword>
<evidence type="ECO:0000256" key="1">
    <source>
        <dbReference type="ARBA" id="ARBA00023002"/>
    </source>
</evidence>
<dbReference type="PANTHER" id="PTHR43060">
    <property type="entry name" value="3-HYDROXYISOBUTYRATE DEHYDROGENASE-LIKE 1, MITOCHONDRIAL-RELATED"/>
    <property type="match status" value="1"/>
</dbReference>
<name>A0A1Q8SRB4_9GAMM</name>
<dbReference type="InterPro" id="IPR029154">
    <property type="entry name" value="HIBADH-like_NADP-bd"/>
</dbReference>
<dbReference type="PANTHER" id="PTHR43060:SF15">
    <property type="entry name" value="3-HYDROXYISOBUTYRATE DEHYDROGENASE-LIKE 1, MITOCHONDRIAL-RELATED"/>
    <property type="match status" value="1"/>
</dbReference>
<comment type="caution">
    <text evidence="7">The sequence shown here is derived from an EMBL/GenBank/DDBJ whole genome shotgun (WGS) entry which is preliminary data.</text>
</comment>
<dbReference type="SUPFAM" id="SSF51735">
    <property type="entry name" value="NAD(P)-binding Rossmann-fold domains"/>
    <property type="match status" value="1"/>
</dbReference>
<dbReference type="GO" id="GO:0016491">
    <property type="term" value="F:oxidoreductase activity"/>
    <property type="evidence" value="ECO:0007669"/>
    <property type="project" value="UniProtKB-KW"/>
</dbReference>
<keyword evidence="1" id="KW-0560">Oxidoreductase</keyword>
<gene>
    <name evidence="7" type="ORF">BTW07_11795</name>
</gene>
<keyword evidence="2" id="KW-0520">NAD</keyword>
<feature type="domain" description="6-phosphogluconate dehydrogenase NADP-binding" evidence="5">
    <location>
        <begin position="13"/>
        <end position="165"/>
    </location>
</feature>
<dbReference type="Proteomes" id="UP000186878">
    <property type="component" value="Unassembled WGS sequence"/>
</dbReference>
<evidence type="ECO:0000313" key="7">
    <source>
        <dbReference type="EMBL" id="OLO03957.1"/>
    </source>
</evidence>
<dbReference type="Gene3D" id="1.10.1040.10">
    <property type="entry name" value="N-(1-d-carboxylethyl)-l-norvaline Dehydrogenase, domain 2"/>
    <property type="match status" value="1"/>
</dbReference>
<reference evidence="7 8" key="1">
    <citation type="submission" date="2016-12" db="EMBL/GenBank/DDBJ databases">
        <title>Draft genome sequences of strains Salinicola socius SMB35, Salinicola sp. MH3R3-1 and Chromohalobacter sp. SMB17 from the Verkhnekamsk potash mining region of Russia.</title>
        <authorList>
            <person name="Mavrodi D.V."/>
            <person name="Olsson B.E."/>
            <person name="Korsakova E.S."/>
            <person name="Pyankova A."/>
            <person name="Mavrodi O.V."/>
            <person name="Plotnikova E.G."/>
        </authorList>
    </citation>
    <scope>NUCLEOTIDE SEQUENCE [LARGE SCALE GENOMIC DNA]</scope>
    <source>
        <strain evidence="7 8">SMB35</strain>
    </source>
</reference>
<dbReference type="Gene3D" id="3.40.50.720">
    <property type="entry name" value="NAD(P)-binding Rossmann-like Domain"/>
    <property type="match status" value="1"/>
</dbReference>
<keyword evidence="4" id="KW-0472">Membrane</keyword>
<organism evidence="7 8">
    <name type="scientific">Salinicola socius</name>
    <dbReference type="NCBI Taxonomy" id="404433"/>
    <lineage>
        <taxon>Bacteria</taxon>
        <taxon>Pseudomonadati</taxon>
        <taxon>Pseudomonadota</taxon>
        <taxon>Gammaproteobacteria</taxon>
        <taxon>Oceanospirillales</taxon>
        <taxon>Halomonadaceae</taxon>
        <taxon>Salinicola</taxon>
    </lineage>
</organism>
<evidence type="ECO:0000259" key="6">
    <source>
        <dbReference type="Pfam" id="PF14833"/>
    </source>
</evidence>
<feature type="domain" description="3-hydroxyisobutyrate dehydrogenase-like NAD-binding" evidence="6">
    <location>
        <begin position="173"/>
        <end position="292"/>
    </location>
</feature>
<dbReference type="InterPro" id="IPR006115">
    <property type="entry name" value="6PGDH_NADP-bd"/>
</dbReference>
<dbReference type="Pfam" id="PF14833">
    <property type="entry name" value="NAD_binding_11"/>
    <property type="match status" value="1"/>
</dbReference>
<dbReference type="Pfam" id="PF03446">
    <property type="entry name" value="NAD_binding_2"/>
    <property type="match status" value="1"/>
</dbReference>
<keyword evidence="8" id="KW-1185">Reference proteome</keyword>
<feature type="transmembrane region" description="Helical" evidence="4">
    <location>
        <begin position="12"/>
        <end position="31"/>
    </location>
</feature>
<dbReference type="EMBL" id="MSDO01000017">
    <property type="protein sequence ID" value="OLO03957.1"/>
    <property type="molecule type" value="Genomic_DNA"/>
</dbReference>
<evidence type="ECO:0000259" key="5">
    <source>
        <dbReference type="Pfam" id="PF03446"/>
    </source>
</evidence>
<accession>A0A1Q8SRB4</accession>
<dbReference type="InterPro" id="IPR013328">
    <property type="entry name" value="6PGD_dom2"/>
</dbReference>
<evidence type="ECO:0000256" key="3">
    <source>
        <dbReference type="PIRSR" id="PIRSR000103-1"/>
    </source>
</evidence>
<dbReference type="GO" id="GO:0051287">
    <property type="term" value="F:NAD binding"/>
    <property type="evidence" value="ECO:0007669"/>
    <property type="project" value="InterPro"/>
</dbReference>
<dbReference type="RefSeq" id="WP_075570365.1">
    <property type="nucleotide sequence ID" value="NZ_MSDO01000017.1"/>
</dbReference>
<evidence type="ECO:0000313" key="8">
    <source>
        <dbReference type="Proteomes" id="UP000186878"/>
    </source>
</evidence>
<dbReference type="PIRSF" id="PIRSF000103">
    <property type="entry name" value="HIBADH"/>
    <property type="match status" value="1"/>
</dbReference>
<dbReference type="OrthoDB" id="9786703at2"/>
<feature type="active site" evidence="3">
    <location>
        <position position="179"/>
    </location>
</feature>
<dbReference type="InterPro" id="IPR036291">
    <property type="entry name" value="NAD(P)-bd_dom_sf"/>
</dbReference>
<dbReference type="InterPro" id="IPR015815">
    <property type="entry name" value="HIBADH-related"/>
</dbReference>
<dbReference type="InterPro" id="IPR008927">
    <property type="entry name" value="6-PGluconate_DH-like_C_sf"/>
</dbReference>
<evidence type="ECO:0000256" key="2">
    <source>
        <dbReference type="ARBA" id="ARBA00023027"/>
    </source>
</evidence>
<proteinExistence type="predicted"/>
<protein>
    <submittedName>
        <fullName evidence="7">2-hydroxy-3-oxopropionate reductase</fullName>
    </submittedName>
</protein>
<dbReference type="STRING" id="404433.BTW07_11795"/>
<dbReference type="SUPFAM" id="SSF48179">
    <property type="entry name" value="6-phosphogluconate dehydrogenase C-terminal domain-like"/>
    <property type="match status" value="1"/>
</dbReference>
<keyword evidence="4" id="KW-0812">Transmembrane</keyword>
<sequence>MHDPNAVQDSQIVGFIGTGIMGAPMAGRLAAARHRVRAWNRTLDKLTPLQQAGVETASSPEAAARGADVVIVMLSAGPVCDEILLGDDGVIATMSPGSILIVMSSIPVETARHQADIANRHDVGYLDAPVSGGERGAIDGTLAIMAGGEVEVFDRCRALLGILGRPTHVGPAGSGQLAKLANQMIVANTIATVAEALLLVERGGADPAQVRMALMGGFADSTILKMHGQRMLEEDFAPGGAAKWQYKDTQTAMAQMSQLALDLPMSRQADALFGDMLSHGDGELDHSALIRELRRRNGMPVD</sequence>
<dbReference type="AlphaFoldDB" id="A0A1Q8SRB4"/>
<dbReference type="GO" id="GO:0050661">
    <property type="term" value="F:NADP binding"/>
    <property type="evidence" value="ECO:0007669"/>
    <property type="project" value="InterPro"/>
</dbReference>